<dbReference type="InterPro" id="IPR010233">
    <property type="entry name" value="UbiG_MeTrfase"/>
</dbReference>
<keyword evidence="4 5" id="KW-0949">S-adenosyl-L-methionine</keyword>
<protein>
    <recommendedName>
        <fullName evidence="5">Ubiquinone biosynthesis O-methyltransferase</fullName>
    </recommendedName>
    <alternativeName>
        <fullName evidence="5">2-polyprenyl-6-hydroxyphenol methylase</fullName>
        <ecNumber evidence="5">2.1.1.222</ecNumber>
    </alternativeName>
    <alternativeName>
        <fullName evidence="5">3-demethylubiquinone 3-O-methyltransferase</fullName>
        <ecNumber evidence="5">2.1.1.64</ecNumber>
    </alternativeName>
</protein>
<dbReference type="EC" id="2.1.1.222" evidence="5"/>
<keyword evidence="1 5" id="KW-0489">Methyltransferase</keyword>
<evidence type="ECO:0000256" key="5">
    <source>
        <dbReference type="HAMAP-Rule" id="MF_00472"/>
    </source>
</evidence>
<feature type="binding site" evidence="5">
    <location>
        <position position="64"/>
    </location>
    <ligand>
        <name>S-adenosyl-L-methionine</name>
        <dbReference type="ChEBI" id="CHEBI:59789"/>
    </ligand>
</feature>
<keyword evidence="2 5" id="KW-0808">Transferase</keyword>
<evidence type="ECO:0000256" key="2">
    <source>
        <dbReference type="ARBA" id="ARBA00022679"/>
    </source>
</evidence>
<comment type="similarity">
    <text evidence="5">Belongs to the methyltransferase superfamily. UbiG/COQ3 family.</text>
</comment>
<feature type="binding site" evidence="5">
    <location>
        <position position="45"/>
    </location>
    <ligand>
        <name>S-adenosyl-L-methionine</name>
        <dbReference type="ChEBI" id="CHEBI:59789"/>
    </ligand>
</feature>
<dbReference type="CDD" id="cd02440">
    <property type="entry name" value="AdoMet_MTases"/>
    <property type="match status" value="1"/>
</dbReference>
<comment type="catalytic activity">
    <reaction evidence="5">
        <text>a 3-demethylubiquinol + S-adenosyl-L-methionine = a ubiquinol + S-adenosyl-L-homocysteine + H(+)</text>
        <dbReference type="Rhea" id="RHEA:44380"/>
        <dbReference type="Rhea" id="RHEA-COMP:9566"/>
        <dbReference type="Rhea" id="RHEA-COMP:10914"/>
        <dbReference type="ChEBI" id="CHEBI:15378"/>
        <dbReference type="ChEBI" id="CHEBI:17976"/>
        <dbReference type="ChEBI" id="CHEBI:57856"/>
        <dbReference type="ChEBI" id="CHEBI:59789"/>
        <dbReference type="ChEBI" id="CHEBI:84422"/>
        <dbReference type="EC" id="2.1.1.64"/>
    </reaction>
</comment>
<sequence length="242" mass="27345">MQQGHANNTGSNVDPAEIAKFEELAHRWWDRNSEFKPLHDINPLRVNYIDERSPLAERKVVDVGCGGGILSESMAQRGAKVKGIDMGETPLNVARMHQLESGTKVEYFQITAEELAEDEAGCYDIVTCLEMLEHVPDPSSVIRACAKLCKPGGDIYFSTINRNPKAFMLAIVGAEYLLKMLPRGTHDFSRFIRPAELGNWVRQADLQMQHMTGLTYNPLLRTYRLNDKDVDVNYMIHVKKPL</sequence>
<comment type="catalytic activity">
    <reaction evidence="5">
        <text>a 3-(all-trans-polyprenyl)benzene-1,2-diol + S-adenosyl-L-methionine = a 2-methoxy-6-(all-trans-polyprenyl)phenol + S-adenosyl-L-homocysteine + H(+)</text>
        <dbReference type="Rhea" id="RHEA:31411"/>
        <dbReference type="Rhea" id="RHEA-COMP:9550"/>
        <dbReference type="Rhea" id="RHEA-COMP:9551"/>
        <dbReference type="ChEBI" id="CHEBI:15378"/>
        <dbReference type="ChEBI" id="CHEBI:57856"/>
        <dbReference type="ChEBI" id="CHEBI:59789"/>
        <dbReference type="ChEBI" id="CHEBI:62729"/>
        <dbReference type="ChEBI" id="CHEBI:62731"/>
        <dbReference type="EC" id="2.1.1.222"/>
    </reaction>
</comment>
<keyword evidence="7" id="KW-1185">Reference proteome</keyword>
<dbReference type="HAMAP" id="MF_00472">
    <property type="entry name" value="UbiG"/>
    <property type="match status" value="1"/>
</dbReference>
<dbReference type="PANTHER" id="PTHR43464">
    <property type="entry name" value="METHYLTRANSFERASE"/>
    <property type="match status" value="1"/>
</dbReference>
<dbReference type="EC" id="2.1.1.64" evidence="5"/>
<dbReference type="PANTHER" id="PTHR43464:SF19">
    <property type="entry name" value="UBIQUINONE BIOSYNTHESIS O-METHYLTRANSFERASE, MITOCHONDRIAL"/>
    <property type="match status" value="1"/>
</dbReference>
<reference evidence="7" key="1">
    <citation type="journal article" date="2019" name="Int. J. Syst. Evol. Microbiol.">
        <title>The Global Catalogue of Microorganisms (GCM) 10K type strain sequencing project: providing services to taxonomists for standard genome sequencing and annotation.</title>
        <authorList>
            <consortium name="The Broad Institute Genomics Platform"/>
            <consortium name="The Broad Institute Genome Sequencing Center for Infectious Disease"/>
            <person name="Wu L."/>
            <person name="Ma J."/>
        </authorList>
    </citation>
    <scope>NUCLEOTIDE SEQUENCE [LARGE SCALE GENOMIC DNA]</scope>
    <source>
        <strain evidence="7">JCM 17304</strain>
    </source>
</reference>
<proteinExistence type="inferred from homology"/>
<dbReference type="RefSeq" id="WP_344933229.1">
    <property type="nucleotide sequence ID" value="NZ_BAABDM010000001.1"/>
</dbReference>
<comment type="caution">
    <text evidence="6">The sequence shown here is derived from an EMBL/GenBank/DDBJ whole genome shotgun (WGS) entry which is preliminary data.</text>
</comment>
<feature type="binding site" evidence="5">
    <location>
        <position position="85"/>
    </location>
    <ligand>
        <name>S-adenosyl-L-methionine</name>
        <dbReference type="ChEBI" id="CHEBI:59789"/>
    </ligand>
</feature>
<comment type="function">
    <text evidence="5">O-methyltransferase that catalyzes the 2 O-methylation steps in the ubiquinone biosynthetic pathway.</text>
</comment>
<organism evidence="6 7">
    <name type="scientific">Zhongshania borealis</name>
    <dbReference type="NCBI Taxonomy" id="889488"/>
    <lineage>
        <taxon>Bacteria</taxon>
        <taxon>Pseudomonadati</taxon>
        <taxon>Pseudomonadota</taxon>
        <taxon>Gammaproteobacteria</taxon>
        <taxon>Cellvibrionales</taxon>
        <taxon>Spongiibacteraceae</taxon>
        <taxon>Zhongshania</taxon>
    </lineage>
</organism>
<gene>
    <name evidence="5" type="primary">ubiG</name>
    <name evidence="6" type="ORF">GCM10022414_11050</name>
</gene>
<dbReference type="Pfam" id="PF13489">
    <property type="entry name" value="Methyltransf_23"/>
    <property type="match status" value="1"/>
</dbReference>
<accession>A0ABP7WID6</accession>
<dbReference type="GO" id="GO:0032259">
    <property type="term" value="P:methylation"/>
    <property type="evidence" value="ECO:0007669"/>
    <property type="project" value="UniProtKB-KW"/>
</dbReference>
<feature type="binding site" evidence="5">
    <location>
        <position position="129"/>
    </location>
    <ligand>
        <name>S-adenosyl-L-methionine</name>
        <dbReference type="ChEBI" id="CHEBI:59789"/>
    </ligand>
</feature>
<comment type="pathway">
    <text evidence="5">Cofactor biosynthesis; ubiquinone biosynthesis.</text>
</comment>
<dbReference type="Gene3D" id="3.40.50.150">
    <property type="entry name" value="Vaccinia Virus protein VP39"/>
    <property type="match status" value="1"/>
</dbReference>
<dbReference type="NCBIfam" id="TIGR01983">
    <property type="entry name" value="UbiG"/>
    <property type="match status" value="1"/>
</dbReference>
<evidence type="ECO:0000256" key="4">
    <source>
        <dbReference type="ARBA" id="ARBA00022691"/>
    </source>
</evidence>
<name>A0ABP7WID6_9GAMM</name>
<dbReference type="SUPFAM" id="SSF53335">
    <property type="entry name" value="S-adenosyl-L-methionine-dependent methyltransferases"/>
    <property type="match status" value="1"/>
</dbReference>
<dbReference type="GO" id="GO:0008168">
    <property type="term" value="F:methyltransferase activity"/>
    <property type="evidence" value="ECO:0007669"/>
    <property type="project" value="UniProtKB-KW"/>
</dbReference>
<evidence type="ECO:0000313" key="7">
    <source>
        <dbReference type="Proteomes" id="UP001500392"/>
    </source>
</evidence>
<dbReference type="Proteomes" id="UP001500392">
    <property type="component" value="Unassembled WGS sequence"/>
</dbReference>
<evidence type="ECO:0000256" key="3">
    <source>
        <dbReference type="ARBA" id="ARBA00022688"/>
    </source>
</evidence>
<evidence type="ECO:0000313" key="6">
    <source>
        <dbReference type="EMBL" id="GAA4089731.1"/>
    </source>
</evidence>
<dbReference type="EMBL" id="BAABDM010000001">
    <property type="protein sequence ID" value="GAA4089731.1"/>
    <property type="molecule type" value="Genomic_DNA"/>
</dbReference>
<keyword evidence="3 5" id="KW-0831">Ubiquinone biosynthesis</keyword>
<dbReference type="InterPro" id="IPR029063">
    <property type="entry name" value="SAM-dependent_MTases_sf"/>
</dbReference>
<evidence type="ECO:0000256" key="1">
    <source>
        <dbReference type="ARBA" id="ARBA00022603"/>
    </source>
</evidence>